<dbReference type="EMBL" id="KQ435692">
    <property type="protein sequence ID" value="KOX81125.1"/>
    <property type="molecule type" value="Genomic_DNA"/>
</dbReference>
<evidence type="ECO:0000313" key="2">
    <source>
        <dbReference type="EMBL" id="KOX81125.1"/>
    </source>
</evidence>
<keyword evidence="3" id="KW-1185">Reference proteome</keyword>
<reference evidence="2 3" key="1">
    <citation type="submission" date="2015-07" db="EMBL/GenBank/DDBJ databases">
        <title>The genome of Melipona quadrifasciata.</title>
        <authorList>
            <person name="Pan H."/>
            <person name="Kapheim K."/>
        </authorList>
    </citation>
    <scope>NUCLEOTIDE SEQUENCE [LARGE SCALE GENOMIC DNA]</scope>
    <source>
        <strain evidence="2">0111107301</strain>
        <tissue evidence="2">Whole body</tissue>
    </source>
</reference>
<feature type="region of interest" description="Disordered" evidence="1">
    <location>
        <begin position="84"/>
        <end position="111"/>
    </location>
</feature>
<evidence type="ECO:0000256" key="1">
    <source>
        <dbReference type="SAM" id="MobiDB-lite"/>
    </source>
</evidence>
<accession>A0A0M9ABG4</accession>
<proteinExistence type="predicted"/>
<dbReference type="AlphaFoldDB" id="A0A0M9ABG4"/>
<protein>
    <submittedName>
        <fullName evidence="2">Uncharacterized protein</fullName>
    </submittedName>
</protein>
<gene>
    <name evidence="2" type="ORF">WN51_10050</name>
</gene>
<dbReference type="Proteomes" id="UP000053105">
    <property type="component" value="Unassembled WGS sequence"/>
</dbReference>
<name>A0A0M9ABG4_9HYME</name>
<organism evidence="2 3">
    <name type="scientific">Melipona quadrifasciata</name>
    <dbReference type="NCBI Taxonomy" id="166423"/>
    <lineage>
        <taxon>Eukaryota</taxon>
        <taxon>Metazoa</taxon>
        <taxon>Ecdysozoa</taxon>
        <taxon>Arthropoda</taxon>
        <taxon>Hexapoda</taxon>
        <taxon>Insecta</taxon>
        <taxon>Pterygota</taxon>
        <taxon>Neoptera</taxon>
        <taxon>Endopterygota</taxon>
        <taxon>Hymenoptera</taxon>
        <taxon>Apocrita</taxon>
        <taxon>Aculeata</taxon>
        <taxon>Apoidea</taxon>
        <taxon>Anthophila</taxon>
        <taxon>Apidae</taxon>
        <taxon>Melipona</taxon>
    </lineage>
</organism>
<evidence type="ECO:0000313" key="3">
    <source>
        <dbReference type="Proteomes" id="UP000053105"/>
    </source>
</evidence>
<sequence length="111" mass="12304">MKNYYDYESEDADVTIGIGIYKSKDDLVSMRQLMYDHRITATGANTNLGVKVHISFVNMIHQTSFSKGIQMKKDEEPSLGMVAGNALRKKNGKEGSAARIGRQPRRDGGHG</sequence>